<dbReference type="InterPro" id="IPR029044">
    <property type="entry name" value="Nucleotide-diphossugar_trans"/>
</dbReference>
<dbReference type="STRING" id="1576369.SAMN05421753_108224"/>
<dbReference type="Pfam" id="PF00535">
    <property type="entry name" value="Glycos_transf_2"/>
    <property type="match status" value="1"/>
</dbReference>
<dbReference type="AlphaFoldDB" id="A0A1I3HWT0"/>
<evidence type="ECO:0000313" key="7">
    <source>
        <dbReference type="EMBL" id="SFI40206.1"/>
    </source>
</evidence>
<keyword evidence="2" id="KW-1003">Cell membrane</keyword>
<dbReference type="SUPFAM" id="SSF53448">
    <property type="entry name" value="Nucleotide-diphospho-sugar transferases"/>
    <property type="match status" value="1"/>
</dbReference>
<proteinExistence type="predicted"/>
<dbReference type="PANTHER" id="PTHR43646">
    <property type="entry name" value="GLYCOSYLTRANSFERASE"/>
    <property type="match status" value="1"/>
</dbReference>
<keyword evidence="4 7" id="KW-0808">Transferase</keyword>
<dbReference type="OrthoDB" id="9806525at2"/>
<comment type="subcellular location">
    <subcellularLocation>
        <location evidence="1">Cell membrane</location>
    </subcellularLocation>
</comment>
<feature type="domain" description="Glycosyltransferase 2-like" evidence="6">
    <location>
        <begin position="10"/>
        <end position="125"/>
    </location>
</feature>
<dbReference type="GO" id="GO:0005886">
    <property type="term" value="C:plasma membrane"/>
    <property type="evidence" value="ECO:0007669"/>
    <property type="project" value="UniProtKB-SubCell"/>
</dbReference>
<dbReference type="GO" id="GO:0016757">
    <property type="term" value="F:glycosyltransferase activity"/>
    <property type="evidence" value="ECO:0007669"/>
    <property type="project" value="UniProtKB-KW"/>
</dbReference>
<evidence type="ECO:0000256" key="2">
    <source>
        <dbReference type="ARBA" id="ARBA00022475"/>
    </source>
</evidence>
<evidence type="ECO:0000259" key="6">
    <source>
        <dbReference type="Pfam" id="PF00535"/>
    </source>
</evidence>
<organism evidence="7 8">
    <name type="scientific">Planctomicrobium piriforme</name>
    <dbReference type="NCBI Taxonomy" id="1576369"/>
    <lineage>
        <taxon>Bacteria</taxon>
        <taxon>Pseudomonadati</taxon>
        <taxon>Planctomycetota</taxon>
        <taxon>Planctomycetia</taxon>
        <taxon>Planctomycetales</taxon>
        <taxon>Planctomycetaceae</taxon>
        <taxon>Planctomicrobium</taxon>
    </lineage>
</organism>
<evidence type="ECO:0000256" key="4">
    <source>
        <dbReference type="ARBA" id="ARBA00022679"/>
    </source>
</evidence>
<evidence type="ECO:0000256" key="3">
    <source>
        <dbReference type="ARBA" id="ARBA00022676"/>
    </source>
</evidence>
<evidence type="ECO:0000313" key="8">
    <source>
        <dbReference type="Proteomes" id="UP000199518"/>
    </source>
</evidence>
<gene>
    <name evidence="7" type="ORF">SAMN05421753_108224</name>
</gene>
<sequence>MTNSAPIEVSFVIPARNEEAVLAQSLASVQTAASAAGVTFEIIVSNDDSTDRTREIALAAGAQVVDVKLHNIGAVRNAGAALATGRILFFLDADTLLPAKTLQAALRAIDAGAVGGGGAVVFEEGLSSFQLSLAALFTWYWQNWNGWAAGCNIFVKRADFEAIGGFDTQYFAAEERYLSDALKTRGRFVILKEGVITSARKLRIYSTSHMIKVALKALIWNRGQLKRREGLEILYDAPREAVQSPESSVQSQTKS</sequence>
<dbReference type="RefSeq" id="WP_092050573.1">
    <property type="nucleotide sequence ID" value="NZ_FOQD01000008.1"/>
</dbReference>
<keyword evidence="3" id="KW-0328">Glycosyltransferase</keyword>
<reference evidence="8" key="1">
    <citation type="submission" date="2016-10" db="EMBL/GenBank/DDBJ databases">
        <authorList>
            <person name="Varghese N."/>
            <person name="Submissions S."/>
        </authorList>
    </citation>
    <scope>NUCLEOTIDE SEQUENCE [LARGE SCALE GENOMIC DNA]</scope>
    <source>
        <strain evidence="8">DSM 26348</strain>
    </source>
</reference>
<keyword evidence="5" id="KW-0472">Membrane</keyword>
<dbReference type="InterPro" id="IPR001173">
    <property type="entry name" value="Glyco_trans_2-like"/>
</dbReference>
<protein>
    <submittedName>
        <fullName evidence="7">Glycosyltransferase involved in cell wall bisynthesis</fullName>
    </submittedName>
</protein>
<dbReference type="Gene3D" id="3.90.550.10">
    <property type="entry name" value="Spore Coat Polysaccharide Biosynthesis Protein SpsA, Chain A"/>
    <property type="match status" value="1"/>
</dbReference>
<evidence type="ECO:0000256" key="1">
    <source>
        <dbReference type="ARBA" id="ARBA00004236"/>
    </source>
</evidence>
<evidence type="ECO:0000256" key="5">
    <source>
        <dbReference type="ARBA" id="ARBA00023136"/>
    </source>
</evidence>
<dbReference type="EMBL" id="FOQD01000008">
    <property type="protein sequence ID" value="SFI40206.1"/>
    <property type="molecule type" value="Genomic_DNA"/>
</dbReference>
<dbReference type="Proteomes" id="UP000199518">
    <property type="component" value="Unassembled WGS sequence"/>
</dbReference>
<accession>A0A1I3HWT0</accession>
<dbReference type="PANTHER" id="PTHR43646:SF2">
    <property type="entry name" value="GLYCOSYLTRANSFERASE 2-LIKE DOMAIN-CONTAINING PROTEIN"/>
    <property type="match status" value="1"/>
</dbReference>
<keyword evidence="8" id="KW-1185">Reference proteome</keyword>
<name>A0A1I3HWT0_9PLAN</name>